<keyword evidence="2" id="KW-0812">Transmembrane</keyword>
<feature type="transmembrane region" description="Helical" evidence="2">
    <location>
        <begin position="34"/>
        <end position="55"/>
    </location>
</feature>
<dbReference type="EMBL" id="JACSNX010000002">
    <property type="protein sequence ID" value="MBM6850345.1"/>
    <property type="molecule type" value="Genomic_DNA"/>
</dbReference>
<gene>
    <name evidence="3" type="ORF">H9X91_02680</name>
</gene>
<keyword evidence="2" id="KW-0472">Membrane</keyword>
<feature type="region of interest" description="Disordered" evidence="1">
    <location>
        <begin position="64"/>
        <end position="95"/>
    </location>
</feature>
<sequence>MTREQLLRAVGDIRDTFIREAAPPPASYRKRREFPWAGAVAACLALVIVGSTFFLSQLGMGSGDTSANDTASAAGDAAENATAGESGGGMDVAADGADEAAPENAAPMVTVDGTVYVLADSGGPWPETCPAGLVQAGEAELPDTGERCSYFARPEDTGEIWVYQTCRDPETGTAYKGYVRYVAETPD</sequence>
<evidence type="ECO:0000256" key="1">
    <source>
        <dbReference type="SAM" id="MobiDB-lite"/>
    </source>
</evidence>
<dbReference type="Proteomes" id="UP000719500">
    <property type="component" value="Unassembled WGS sequence"/>
</dbReference>
<protein>
    <submittedName>
        <fullName evidence="3">Uncharacterized protein</fullName>
    </submittedName>
</protein>
<proteinExistence type="predicted"/>
<feature type="compositionally biased region" description="Low complexity" evidence="1">
    <location>
        <begin position="64"/>
        <end position="84"/>
    </location>
</feature>
<evidence type="ECO:0000313" key="3">
    <source>
        <dbReference type="EMBL" id="MBM6850345.1"/>
    </source>
</evidence>
<keyword evidence="2" id="KW-1133">Transmembrane helix</keyword>
<dbReference type="RefSeq" id="WP_204802255.1">
    <property type="nucleotide sequence ID" value="NZ_JACSNX010000002.1"/>
</dbReference>
<keyword evidence="4" id="KW-1185">Reference proteome</keyword>
<comment type="caution">
    <text evidence="3">The sequence shown here is derived from an EMBL/GenBank/DDBJ whole genome shotgun (WGS) entry which is preliminary data.</text>
</comment>
<name>A0ABS2FSP1_9FIRM</name>
<evidence type="ECO:0000313" key="4">
    <source>
        <dbReference type="Proteomes" id="UP000719500"/>
    </source>
</evidence>
<evidence type="ECO:0000256" key="2">
    <source>
        <dbReference type="SAM" id="Phobius"/>
    </source>
</evidence>
<organism evidence="3 4">
    <name type="scientific">Oscillibacter valericigenes</name>
    <dbReference type="NCBI Taxonomy" id="351091"/>
    <lineage>
        <taxon>Bacteria</taxon>
        <taxon>Bacillati</taxon>
        <taxon>Bacillota</taxon>
        <taxon>Clostridia</taxon>
        <taxon>Eubacteriales</taxon>
        <taxon>Oscillospiraceae</taxon>
        <taxon>Oscillibacter</taxon>
    </lineage>
</organism>
<accession>A0ABS2FSP1</accession>
<reference evidence="3 4" key="1">
    <citation type="journal article" date="2021" name="Sci. Rep.">
        <title>The distribution of antibiotic resistance genes in chicken gut microbiota commensals.</title>
        <authorList>
            <person name="Juricova H."/>
            <person name="Matiasovicova J."/>
            <person name="Kubasova T."/>
            <person name="Cejkova D."/>
            <person name="Rychlik I."/>
        </authorList>
    </citation>
    <scope>NUCLEOTIDE SEQUENCE [LARGE SCALE GENOMIC DNA]</scope>
    <source>
        <strain evidence="3 4">An411</strain>
    </source>
</reference>